<dbReference type="STRING" id="1121022.GCA_000376105_02658"/>
<sequence length="561" mass="62374">MTESPPTPDTIAGLRERHLNLMQQWRDLEDDKFRSETADALRQSVHAAGVDIERTAERDEAQGIIDYWASAVAALEGHGYPVLLTLKPYEGARGRQAGASAQQAFESLDDETDRRLARRLFEELLRKKNETDFERSPPCTRASLEARAESVLEPKWNAILQTFEAAGAIRRLPGETVESDRFEATSAEIASTWPELQGWLNAKDKYDREVSKIESLAKRWKNADRDSDLLLRGTALTEARRFESESDLLVEYVEASQTATRRTETQKHIVIGSLIGLLVLMLIAAMSMTFYFGSESARYKRIIAEADAEKKVATEAADNAREDEKFAVQQVTIAEKRLDDKLPPVATSASALAQLDELKGAMWLGSIDRPQVRTVGGGGAKSPDFAKVFPGQRFQVYANIYLRDDMPALDGPYVSPPAKTVVPAGYFIVLESQPTGYKRSTGVQYWAKVRVVPRVYVQFAGSDRATIDAVRTDLAQAGFDVPRAERLTSAADLAEVRYFNDKDRPAATELLTVLHKSKVFPRPGSISCRSATGNTVSRFTLELWLDPTRRAKAVEIPKACP</sequence>
<protein>
    <recommendedName>
        <fullName evidence="2">Novel STAND NTPase 1 domain-containing protein</fullName>
    </recommendedName>
</protein>
<evidence type="ECO:0000256" key="1">
    <source>
        <dbReference type="SAM" id="Phobius"/>
    </source>
</evidence>
<dbReference type="Proteomes" id="UP000017837">
    <property type="component" value="Unassembled WGS sequence"/>
</dbReference>
<evidence type="ECO:0000259" key="2">
    <source>
        <dbReference type="Pfam" id="PF20703"/>
    </source>
</evidence>
<dbReference type="EMBL" id="AWGB01000012">
    <property type="protein sequence ID" value="ESQ92599.1"/>
    <property type="molecule type" value="Genomic_DNA"/>
</dbReference>
<dbReference type="InterPro" id="IPR049052">
    <property type="entry name" value="nSTAND1"/>
</dbReference>
<dbReference type="OrthoDB" id="7822131at2"/>
<dbReference type="AlphaFoldDB" id="V4PYW4"/>
<dbReference type="RefSeq" id="WP_018082325.1">
    <property type="nucleotide sequence ID" value="NZ_AQWM01000013.1"/>
</dbReference>
<accession>V4PYW4</accession>
<dbReference type="PATRIC" id="fig|1121022.4.peg.1640"/>
<feature type="domain" description="Novel STAND NTPase 1" evidence="2">
    <location>
        <begin position="84"/>
        <end position="227"/>
    </location>
</feature>
<organism evidence="3 4">
    <name type="scientific">Asticcacaulis benevestitus DSM 16100 = ATCC BAA-896</name>
    <dbReference type="NCBI Taxonomy" id="1121022"/>
    <lineage>
        <taxon>Bacteria</taxon>
        <taxon>Pseudomonadati</taxon>
        <taxon>Pseudomonadota</taxon>
        <taxon>Alphaproteobacteria</taxon>
        <taxon>Caulobacterales</taxon>
        <taxon>Caulobacteraceae</taxon>
        <taxon>Asticcacaulis</taxon>
    </lineage>
</organism>
<name>V4PYW4_9CAUL</name>
<keyword evidence="4" id="KW-1185">Reference proteome</keyword>
<evidence type="ECO:0000313" key="4">
    <source>
        <dbReference type="Proteomes" id="UP000017837"/>
    </source>
</evidence>
<dbReference type="Pfam" id="PF20703">
    <property type="entry name" value="nSTAND1"/>
    <property type="match status" value="1"/>
</dbReference>
<gene>
    <name evidence="3" type="ORF">ABENE_08150</name>
</gene>
<keyword evidence="1" id="KW-0812">Transmembrane</keyword>
<proteinExistence type="predicted"/>
<keyword evidence="1" id="KW-1133">Transmembrane helix</keyword>
<comment type="caution">
    <text evidence="3">The sequence shown here is derived from an EMBL/GenBank/DDBJ whole genome shotgun (WGS) entry which is preliminary data.</text>
</comment>
<feature type="transmembrane region" description="Helical" evidence="1">
    <location>
        <begin position="269"/>
        <end position="292"/>
    </location>
</feature>
<reference evidence="3 4" key="1">
    <citation type="journal article" date="2014" name="Nature">
        <title>Sequential evolution of bacterial morphology by co-option of a developmental regulator.</title>
        <authorList>
            <person name="Jiang C."/>
            <person name="Brown P.J."/>
            <person name="Ducret A."/>
            <person name="Brun Y.V."/>
        </authorList>
    </citation>
    <scope>NUCLEOTIDE SEQUENCE [LARGE SCALE GENOMIC DNA]</scope>
    <source>
        <strain evidence="3 4">DSM 16100</strain>
    </source>
</reference>
<evidence type="ECO:0000313" key="3">
    <source>
        <dbReference type="EMBL" id="ESQ92599.1"/>
    </source>
</evidence>
<keyword evidence="1" id="KW-0472">Membrane</keyword>